<comment type="caution">
    <text evidence="1">The sequence shown here is derived from an EMBL/GenBank/DDBJ whole genome shotgun (WGS) entry which is preliminary data.</text>
</comment>
<dbReference type="Gene3D" id="2.120.10.30">
    <property type="entry name" value="TolB, C-terminal domain"/>
    <property type="match status" value="1"/>
</dbReference>
<dbReference type="EMBL" id="BART01020586">
    <property type="protein sequence ID" value="GAH04787.1"/>
    <property type="molecule type" value="Genomic_DNA"/>
</dbReference>
<proteinExistence type="predicted"/>
<protein>
    <recommendedName>
        <fullName evidence="2">SMP-30/Gluconolactonase/LRE-like region domain-containing protein</fullName>
    </recommendedName>
</protein>
<gene>
    <name evidence="1" type="ORF">S01H4_38199</name>
</gene>
<dbReference type="InterPro" id="IPR011042">
    <property type="entry name" value="6-blade_b-propeller_TolB-like"/>
</dbReference>
<evidence type="ECO:0008006" key="2">
    <source>
        <dbReference type="Google" id="ProtNLM"/>
    </source>
</evidence>
<feature type="non-terminal residue" evidence="1">
    <location>
        <position position="291"/>
    </location>
</feature>
<dbReference type="AlphaFoldDB" id="X1CB85"/>
<sequence>NAWDDWIDFEHEFQNANLDKVRGFSLTPTTRQSPTALGSISRSFVEPESRTLVGAFRYPGVVAHIGVLALDDGSVERITDIKGPMLYRVTSPAFDPETRTVFYTTDNLAFRDLMSVDLDTGKTKILLKDARIGDLVFNKADRSIWGLRHMNGYVTLVRIPHPYTEWHQVYTWPYGQDLFELDISPDGELLSTSMAEIDGSMYLRIFGISDLLNEKIEPVAQFDFGVAVPEGFVFSPDGKYLFGSSYLTGVSNIFRYEMETGAVEAVSNAETGFFRPIPLADGSLIVFEYTG</sequence>
<name>X1CB85_9ZZZZ</name>
<accession>X1CB85</accession>
<dbReference type="SUPFAM" id="SSF82171">
    <property type="entry name" value="DPP6 N-terminal domain-like"/>
    <property type="match status" value="1"/>
</dbReference>
<organism evidence="1">
    <name type="scientific">marine sediment metagenome</name>
    <dbReference type="NCBI Taxonomy" id="412755"/>
    <lineage>
        <taxon>unclassified sequences</taxon>
        <taxon>metagenomes</taxon>
        <taxon>ecological metagenomes</taxon>
    </lineage>
</organism>
<reference evidence="1" key="1">
    <citation type="journal article" date="2014" name="Front. Microbiol.">
        <title>High frequency of phylogenetically diverse reductive dehalogenase-homologous genes in deep subseafloor sedimentary metagenomes.</title>
        <authorList>
            <person name="Kawai M."/>
            <person name="Futagami T."/>
            <person name="Toyoda A."/>
            <person name="Takaki Y."/>
            <person name="Nishi S."/>
            <person name="Hori S."/>
            <person name="Arai W."/>
            <person name="Tsubouchi T."/>
            <person name="Morono Y."/>
            <person name="Uchiyama I."/>
            <person name="Ito T."/>
            <person name="Fujiyama A."/>
            <person name="Inagaki F."/>
            <person name="Takami H."/>
        </authorList>
    </citation>
    <scope>NUCLEOTIDE SEQUENCE</scope>
    <source>
        <strain evidence="1">Expedition CK06-06</strain>
    </source>
</reference>
<feature type="non-terminal residue" evidence="1">
    <location>
        <position position="1"/>
    </location>
</feature>
<evidence type="ECO:0000313" key="1">
    <source>
        <dbReference type="EMBL" id="GAH04787.1"/>
    </source>
</evidence>